<dbReference type="PROSITE" id="PS50110">
    <property type="entry name" value="RESPONSE_REGULATORY"/>
    <property type="match status" value="1"/>
</dbReference>
<evidence type="ECO:0000259" key="18">
    <source>
        <dbReference type="PROSITE" id="PS50109"/>
    </source>
</evidence>
<evidence type="ECO:0000259" key="19">
    <source>
        <dbReference type="PROSITE" id="PS50110"/>
    </source>
</evidence>
<dbReference type="Pfam" id="PF00072">
    <property type="entry name" value="Response_reg"/>
    <property type="match status" value="1"/>
</dbReference>
<dbReference type="InterPro" id="IPR003661">
    <property type="entry name" value="HisK_dim/P_dom"/>
</dbReference>
<dbReference type="SUPFAM" id="SSF52172">
    <property type="entry name" value="CheY-like"/>
    <property type="match status" value="1"/>
</dbReference>
<comment type="caution">
    <text evidence="21">The sequence shown here is derived from an EMBL/GenBank/DDBJ whole genome shotgun (WGS) entry which is preliminary data.</text>
</comment>
<dbReference type="InterPro" id="IPR036890">
    <property type="entry name" value="HATPase_C_sf"/>
</dbReference>
<dbReference type="EC" id="2.7.13.3" evidence="3"/>
<dbReference type="Gene3D" id="1.10.287.130">
    <property type="match status" value="1"/>
</dbReference>
<dbReference type="InterPro" id="IPR011006">
    <property type="entry name" value="CheY-like_superfamily"/>
</dbReference>
<evidence type="ECO:0000256" key="10">
    <source>
        <dbReference type="ARBA" id="ARBA00022801"/>
    </source>
</evidence>
<dbReference type="FunFam" id="3.30.565.10:FF:000010">
    <property type="entry name" value="Sensor histidine kinase RcsC"/>
    <property type="match status" value="1"/>
</dbReference>
<feature type="domain" description="HPt" evidence="20">
    <location>
        <begin position="677"/>
        <end position="773"/>
    </location>
</feature>
<dbReference type="PANTHER" id="PTHR43047">
    <property type="entry name" value="TWO-COMPONENT HISTIDINE PROTEIN KINASE"/>
    <property type="match status" value="1"/>
</dbReference>
<keyword evidence="11" id="KW-0547">Nucleotide-binding</keyword>
<gene>
    <name evidence="21" type="ORF">VII00023_07329</name>
</gene>
<evidence type="ECO:0000256" key="12">
    <source>
        <dbReference type="ARBA" id="ARBA00022989"/>
    </source>
</evidence>
<dbReference type="Gene3D" id="3.40.50.2300">
    <property type="match status" value="1"/>
</dbReference>
<dbReference type="GO" id="GO:0000155">
    <property type="term" value="F:phosphorelay sensor kinase activity"/>
    <property type="evidence" value="ECO:0007669"/>
    <property type="project" value="InterPro"/>
</dbReference>
<evidence type="ECO:0000256" key="2">
    <source>
        <dbReference type="ARBA" id="ARBA00004429"/>
    </source>
</evidence>
<keyword evidence="4" id="KW-1003">Cell membrane</keyword>
<dbReference type="InterPro" id="IPR036641">
    <property type="entry name" value="HPT_dom_sf"/>
</dbReference>
<dbReference type="AlphaFoldDB" id="F9RXU1"/>
<dbReference type="SUPFAM" id="SSF47226">
    <property type="entry name" value="Histidine-containing phosphotransfer domain, HPT domain"/>
    <property type="match status" value="1"/>
</dbReference>
<evidence type="ECO:0000256" key="7">
    <source>
        <dbReference type="ARBA" id="ARBA00022679"/>
    </source>
</evidence>
<dbReference type="SMART" id="SM00387">
    <property type="entry name" value="HATPase_c"/>
    <property type="match status" value="1"/>
</dbReference>
<keyword evidence="6 16" id="KW-0597">Phosphoprotein</keyword>
<dbReference type="InterPro" id="IPR008207">
    <property type="entry name" value="Sig_transdc_His_kin_Hpt_dom"/>
</dbReference>
<evidence type="ECO:0000256" key="4">
    <source>
        <dbReference type="ARBA" id="ARBA00022475"/>
    </source>
</evidence>
<dbReference type="CDD" id="cd16922">
    <property type="entry name" value="HATPase_EvgS-ArcB-TorS-like"/>
    <property type="match status" value="1"/>
</dbReference>
<evidence type="ECO:0000256" key="16">
    <source>
        <dbReference type="PROSITE-ProRule" id="PRU00169"/>
    </source>
</evidence>
<reference evidence="21 22" key="1">
    <citation type="journal article" date="2012" name="Int. J. Syst. Evol. Microbiol.">
        <title>Vibrio caribbeanicus sp. nov., isolated from the marine sponge Scleritoderma cyanea.</title>
        <authorList>
            <person name="Hoffmann M."/>
            <person name="Monday S.R."/>
            <person name="Allard M.W."/>
            <person name="Strain E.A."/>
            <person name="Whittaker P."/>
            <person name="Naum M."/>
            <person name="McCarthy P.J."/>
            <person name="Lopez J.V."/>
            <person name="Fischer M."/>
            <person name="Brown E.W."/>
        </authorList>
    </citation>
    <scope>NUCLEOTIDE SEQUENCE [LARGE SCALE GENOMIC DNA]</scope>
    <source>
        <strain evidence="21 22">ATCC 700023</strain>
    </source>
</reference>
<dbReference type="Gene3D" id="3.30.565.10">
    <property type="entry name" value="Histidine kinase-like ATPase, C-terminal domain"/>
    <property type="match status" value="1"/>
</dbReference>
<keyword evidence="9 21" id="KW-0418">Kinase</keyword>
<evidence type="ECO:0000256" key="15">
    <source>
        <dbReference type="PROSITE-ProRule" id="PRU00110"/>
    </source>
</evidence>
<dbReference type="Pfam" id="PF02518">
    <property type="entry name" value="HATPase_c"/>
    <property type="match status" value="1"/>
</dbReference>
<evidence type="ECO:0000256" key="5">
    <source>
        <dbReference type="ARBA" id="ARBA00022519"/>
    </source>
</evidence>
<dbReference type="SMART" id="SM00388">
    <property type="entry name" value="HisKA"/>
    <property type="match status" value="1"/>
</dbReference>
<dbReference type="GO" id="GO:0005886">
    <property type="term" value="C:plasma membrane"/>
    <property type="evidence" value="ECO:0007669"/>
    <property type="project" value="UniProtKB-SubCell"/>
</dbReference>
<dbReference type="SUPFAM" id="SSF47384">
    <property type="entry name" value="Homodimeric domain of signal transducing histidine kinase"/>
    <property type="match status" value="1"/>
</dbReference>
<evidence type="ECO:0000256" key="6">
    <source>
        <dbReference type="ARBA" id="ARBA00022553"/>
    </source>
</evidence>
<feature type="modified residue" description="Phosphohistidine" evidence="15">
    <location>
        <position position="716"/>
    </location>
</feature>
<feature type="domain" description="Response regulatory" evidence="19">
    <location>
        <begin position="516"/>
        <end position="631"/>
    </location>
</feature>
<dbReference type="PANTHER" id="PTHR43047:SF64">
    <property type="entry name" value="HISTIDINE KINASE CONTAINING CHEY-HOMOLOGOUS RECEIVER DOMAIN AND PAS DOMAIN-RELATED"/>
    <property type="match status" value="1"/>
</dbReference>
<keyword evidence="12 17" id="KW-1133">Transmembrane helix</keyword>
<organism evidence="21 22">
    <name type="scientific">Vibrio ichthyoenteri ATCC 700023</name>
    <dbReference type="NCBI Taxonomy" id="870968"/>
    <lineage>
        <taxon>Bacteria</taxon>
        <taxon>Pseudomonadati</taxon>
        <taxon>Pseudomonadota</taxon>
        <taxon>Gammaproteobacteria</taxon>
        <taxon>Vibrionales</taxon>
        <taxon>Vibrionaceae</taxon>
        <taxon>Vibrio</taxon>
    </lineage>
</organism>
<dbReference type="CDD" id="cd00082">
    <property type="entry name" value="HisKA"/>
    <property type="match status" value="1"/>
</dbReference>
<dbReference type="InterPro" id="IPR001789">
    <property type="entry name" value="Sig_transdc_resp-reg_receiver"/>
</dbReference>
<dbReference type="PROSITE" id="PS50894">
    <property type="entry name" value="HPT"/>
    <property type="match status" value="1"/>
</dbReference>
<dbReference type="RefSeq" id="WP_006710686.1">
    <property type="nucleotide sequence ID" value="NZ_AFWF01000023.1"/>
</dbReference>
<dbReference type="InterPro" id="IPR004358">
    <property type="entry name" value="Sig_transdc_His_kin-like_C"/>
</dbReference>
<accession>F9RXU1</accession>
<evidence type="ECO:0000313" key="22">
    <source>
        <dbReference type="Proteomes" id="UP000004605"/>
    </source>
</evidence>
<evidence type="ECO:0000256" key="9">
    <source>
        <dbReference type="ARBA" id="ARBA00022777"/>
    </source>
</evidence>
<evidence type="ECO:0000256" key="1">
    <source>
        <dbReference type="ARBA" id="ARBA00000085"/>
    </source>
</evidence>
<dbReference type="Pfam" id="PF01627">
    <property type="entry name" value="Hpt"/>
    <property type="match status" value="1"/>
</dbReference>
<keyword evidence="8 17" id="KW-0812">Transmembrane</keyword>
<sequence length="785" mass="88260">MNKSKAIVLLFSSITIALFTVAYMSYQNSRHIEAILTDATRVGHELLGHRDTILNYQYQQPRRHFKLTQQIITIEKEAHQMLVNSQKITWFPISSSVTKTNTSLTRFEEKLRHTTGMLDMLVGIQVARKYTYLSLDSLFRQNLPNRGSLDLEWHFIDFMNKNLLNDNIAHPQIKQFANQLKQIDHRRMSLRKELLDEHNYEFIEHTETELRALSHSELNNALSYCLGAVTLLILMFSIQAYSRFVHLKALNQEMADVSEKALNAAKAKSQFLATMSHELRTPMNGVLGIAQIIAGETKESSTQKNINIILASGQHLMTVLNDILDFSKVEENKLELEAVSFHLDQVLDPVISAITPLAEEKNLHLEVDNTIANHMYFIGDSARLRQIMFNLTGNAIKFTSNGKITIQARMDNQSPANLVLSVSDTGIGIPAHKHQAIFSSFEQADTSTTRQFGGSGLGLAIVKKLTELMQGQITLMSTERLGSTFTLTLPLPTGEKTVTAPHTQVSVSQSNLRPLKILLAEDNRVNAIVAKGFCSKLGHQVDIAENGRIATQKAANKHYDLILMDNHMPEMNGVEATHYLRHTLGLKTLIFAYTADVFREAHDDFIAAGADHVLTKPLQNESFYDAISSFNHRIEQQQPVTAPDDKVVHLHREDVRDLRLTEEELSNSELLNEVKQDVDTYHSLVQSIIEDFEKNIDELITGFDTGDIKLLSQTLHCLKGIALNLQLEHLANLTIEIEHQVRNDKIPSIESFQKLINRLSVNVHQGNRIVETAPAAASKQSGIAG</sequence>
<keyword evidence="5" id="KW-0997">Cell inner membrane</keyword>
<comment type="subcellular location">
    <subcellularLocation>
        <location evidence="2">Cell inner membrane</location>
        <topology evidence="2">Multi-pass membrane protein</topology>
    </subcellularLocation>
</comment>
<dbReference type="Gene3D" id="1.20.120.160">
    <property type="entry name" value="HPT domain"/>
    <property type="match status" value="1"/>
</dbReference>
<dbReference type="CDD" id="cd17546">
    <property type="entry name" value="REC_hyHK_CKI1_RcsC-like"/>
    <property type="match status" value="1"/>
</dbReference>
<evidence type="ECO:0000256" key="17">
    <source>
        <dbReference type="SAM" id="Phobius"/>
    </source>
</evidence>
<dbReference type="InterPro" id="IPR005467">
    <property type="entry name" value="His_kinase_dom"/>
</dbReference>
<evidence type="ECO:0000256" key="8">
    <source>
        <dbReference type="ARBA" id="ARBA00022692"/>
    </source>
</evidence>
<keyword evidence="11" id="KW-0067">ATP-binding</keyword>
<evidence type="ECO:0000256" key="3">
    <source>
        <dbReference type="ARBA" id="ARBA00012438"/>
    </source>
</evidence>
<dbReference type="PROSITE" id="PS50109">
    <property type="entry name" value="HIS_KIN"/>
    <property type="match status" value="1"/>
</dbReference>
<dbReference type="InterPro" id="IPR003594">
    <property type="entry name" value="HATPase_dom"/>
</dbReference>
<keyword evidence="10" id="KW-0378">Hydrolase</keyword>
<comment type="catalytic activity">
    <reaction evidence="1">
        <text>ATP + protein L-histidine = ADP + protein N-phospho-L-histidine.</text>
        <dbReference type="EC" id="2.7.13.3"/>
    </reaction>
</comment>
<feature type="transmembrane region" description="Helical" evidence="17">
    <location>
        <begin position="6"/>
        <end position="26"/>
    </location>
</feature>
<feature type="domain" description="Histidine kinase" evidence="18">
    <location>
        <begin position="274"/>
        <end position="493"/>
    </location>
</feature>
<protein>
    <recommendedName>
        <fullName evidence="3">histidine kinase</fullName>
        <ecNumber evidence="3">2.7.13.3</ecNumber>
    </recommendedName>
</protein>
<proteinExistence type="predicted"/>
<dbReference type="SUPFAM" id="SSF55874">
    <property type="entry name" value="ATPase domain of HSP90 chaperone/DNA topoisomerase II/histidine kinase"/>
    <property type="match status" value="1"/>
</dbReference>
<evidence type="ECO:0000256" key="11">
    <source>
        <dbReference type="ARBA" id="ARBA00022840"/>
    </source>
</evidence>
<evidence type="ECO:0000313" key="21">
    <source>
        <dbReference type="EMBL" id="EGU47472.1"/>
    </source>
</evidence>
<evidence type="ECO:0000256" key="14">
    <source>
        <dbReference type="ARBA" id="ARBA00023136"/>
    </source>
</evidence>
<dbReference type="PRINTS" id="PR00344">
    <property type="entry name" value="BCTRLSENSOR"/>
</dbReference>
<keyword evidence="22" id="KW-1185">Reference proteome</keyword>
<evidence type="ECO:0000259" key="20">
    <source>
        <dbReference type="PROSITE" id="PS50894"/>
    </source>
</evidence>
<keyword evidence="7" id="KW-0808">Transferase</keyword>
<keyword evidence="13" id="KW-0902">Two-component regulatory system</keyword>
<dbReference type="Pfam" id="PF00512">
    <property type="entry name" value="HisKA"/>
    <property type="match status" value="1"/>
</dbReference>
<keyword evidence="14 17" id="KW-0472">Membrane</keyword>
<feature type="modified residue" description="4-aspartylphosphate" evidence="16">
    <location>
        <position position="565"/>
    </location>
</feature>
<dbReference type="GO" id="GO:0016787">
    <property type="term" value="F:hydrolase activity"/>
    <property type="evidence" value="ECO:0007669"/>
    <property type="project" value="UniProtKB-KW"/>
</dbReference>
<dbReference type="SMART" id="SM00448">
    <property type="entry name" value="REC"/>
    <property type="match status" value="1"/>
</dbReference>
<dbReference type="InterPro" id="IPR036097">
    <property type="entry name" value="HisK_dim/P_sf"/>
</dbReference>
<evidence type="ECO:0000256" key="13">
    <source>
        <dbReference type="ARBA" id="ARBA00023012"/>
    </source>
</evidence>
<dbReference type="EMBL" id="AFWF01000023">
    <property type="protein sequence ID" value="EGU47472.1"/>
    <property type="molecule type" value="Genomic_DNA"/>
</dbReference>
<name>F9RXU1_9VIBR</name>
<dbReference type="Proteomes" id="UP000004605">
    <property type="component" value="Unassembled WGS sequence"/>
</dbReference>
<dbReference type="OrthoDB" id="9810730at2"/>